<name>A0A8D9B538_9HEMI</name>
<dbReference type="AlphaFoldDB" id="A0A8D9B538"/>
<dbReference type="EMBL" id="HBUF01611284">
    <property type="protein sequence ID" value="CAG6778758.1"/>
    <property type="molecule type" value="Transcribed_RNA"/>
</dbReference>
<evidence type="ECO:0000313" key="1">
    <source>
        <dbReference type="EMBL" id="CAG6778758.1"/>
    </source>
</evidence>
<sequence>MDQRIPRNGLKKSNNNNNKRNEYAFKTSWGVFKSKQDRYISRVVHGYENYVTSKLQVGLSPLKNDFVLLCHFFKKIDDKNRKPPVYMNVSYNYGFFFYLEAACFLRNC</sequence>
<accession>A0A8D9B538</accession>
<proteinExistence type="predicted"/>
<organism evidence="1">
    <name type="scientific">Cacopsylla melanoneura</name>
    <dbReference type="NCBI Taxonomy" id="428564"/>
    <lineage>
        <taxon>Eukaryota</taxon>
        <taxon>Metazoa</taxon>
        <taxon>Ecdysozoa</taxon>
        <taxon>Arthropoda</taxon>
        <taxon>Hexapoda</taxon>
        <taxon>Insecta</taxon>
        <taxon>Pterygota</taxon>
        <taxon>Neoptera</taxon>
        <taxon>Paraneoptera</taxon>
        <taxon>Hemiptera</taxon>
        <taxon>Sternorrhyncha</taxon>
        <taxon>Psylloidea</taxon>
        <taxon>Psyllidae</taxon>
        <taxon>Psyllinae</taxon>
        <taxon>Cacopsylla</taxon>
    </lineage>
</organism>
<reference evidence="1" key="1">
    <citation type="submission" date="2021-05" db="EMBL/GenBank/DDBJ databases">
        <authorList>
            <person name="Alioto T."/>
            <person name="Alioto T."/>
            <person name="Gomez Garrido J."/>
        </authorList>
    </citation>
    <scope>NUCLEOTIDE SEQUENCE</scope>
</reference>
<dbReference type="EMBL" id="HBUF01611285">
    <property type="protein sequence ID" value="CAG6778759.1"/>
    <property type="molecule type" value="Transcribed_RNA"/>
</dbReference>
<protein>
    <submittedName>
        <fullName evidence="1">Uncharacterized protein</fullName>
    </submittedName>
</protein>